<evidence type="ECO:0000313" key="13">
    <source>
        <dbReference type="Proteomes" id="UP000522081"/>
    </source>
</evidence>
<keyword evidence="13" id="KW-1185">Reference proteome</keyword>
<dbReference type="EMBL" id="JACBZF010000005">
    <property type="protein sequence ID" value="NYH96551.1"/>
    <property type="molecule type" value="Genomic_DNA"/>
</dbReference>
<dbReference type="PANTHER" id="PTHR42917:SF2">
    <property type="entry name" value="2,4-DIENOYL-COA REDUCTASE [(2E)-ENOYL-COA-PRODUCING]"/>
    <property type="match status" value="1"/>
</dbReference>
<accession>A0A7Y9XXQ9</accession>
<keyword evidence="4" id="KW-0285">Flavoprotein</keyword>
<evidence type="ECO:0000256" key="2">
    <source>
        <dbReference type="ARBA" id="ARBA00001966"/>
    </source>
</evidence>
<protein>
    <submittedName>
        <fullName evidence="12">2,4-dienoyl-CoA reductase-like NADH-dependent reductase (Old Yellow Enzyme family)</fullName>
    </submittedName>
</protein>
<dbReference type="Pfam" id="PF00724">
    <property type="entry name" value="Oxidored_FMN"/>
    <property type="match status" value="1"/>
</dbReference>
<proteinExistence type="inferred from homology"/>
<gene>
    <name evidence="12" type="ORF">FHS75_002890</name>
</gene>
<dbReference type="InterPro" id="IPR013785">
    <property type="entry name" value="Aldolase_TIM"/>
</dbReference>
<evidence type="ECO:0000256" key="4">
    <source>
        <dbReference type="ARBA" id="ARBA00022630"/>
    </source>
</evidence>
<dbReference type="GO" id="GO:0046872">
    <property type="term" value="F:metal ion binding"/>
    <property type="evidence" value="ECO:0007669"/>
    <property type="project" value="UniProtKB-KW"/>
</dbReference>
<dbReference type="GO" id="GO:0010181">
    <property type="term" value="F:FMN binding"/>
    <property type="evidence" value="ECO:0007669"/>
    <property type="project" value="InterPro"/>
</dbReference>
<dbReference type="Gene3D" id="3.40.50.720">
    <property type="entry name" value="NAD(P)-binding Rossmann-like Domain"/>
    <property type="match status" value="1"/>
</dbReference>
<dbReference type="InterPro" id="IPR023753">
    <property type="entry name" value="FAD/NAD-binding_dom"/>
</dbReference>
<comment type="cofactor">
    <cofactor evidence="2">
        <name>[4Fe-4S] cluster</name>
        <dbReference type="ChEBI" id="CHEBI:49883"/>
    </cofactor>
</comment>
<feature type="domain" description="NADH:flavin oxidoreductase/NADH oxidase N-terminal" evidence="10">
    <location>
        <begin position="16"/>
        <end position="332"/>
    </location>
</feature>
<evidence type="ECO:0000256" key="9">
    <source>
        <dbReference type="ARBA" id="ARBA00023014"/>
    </source>
</evidence>
<comment type="caution">
    <text evidence="12">The sequence shown here is derived from an EMBL/GenBank/DDBJ whole genome shotgun (WGS) entry which is preliminary data.</text>
</comment>
<sequence length="663" mass="70072">MKPEAAPPANLARVLSPIDIGPVRIKNRVVRTGHGTGIGKGTMNDALVGYHVERAKGGVGLTIIEALAVGSSAYPFLVSGAEGLVEGYRKLVEQSEPYDMKIFQQIGHLGNEIPELDGSPPWSSSDSVGAMVGVPARAMTHAQIDFLVDCYEKAARDCVSGGLHGVELHMAHGYLLQQFLSPVHNRRDDEYGGSFENRARLPIRLLERVRGAIPDTMALGVRLGSEALEGGMSPEDVSRLAGLFEERGLIDFLNLSIGTDYNPHKIIGAMHEAAGYELEYDERPSRAANVPSIVTGRFRTLEEAEQVIREGYADLVGMTRAHIADAAIVRKTLESGSDSVRPCIGCNHGCIGGLLTVGQIGCAVNVAVGLEGTLSEDLIEPAEHKRRVLVVGGGPAGLEAARVAALRGHEVILAEAAPRLGGSLAIAALAPRRGGIFDIVHWLEAEVLRLGVDLRLSTYIEADDIAGIAPDAVIVATGSLPRMDGGQHLAPGHAAGGMEHRSVVSSHELLTEGTNRDWGTRAVVFDDTGHYEAVAAAEFLLTQGVGVTFVAAHKSFAPKLEPALSDDAALERLAALGDFRLVTHGKLLSVSDEGATLGRRYGGTAESLPADTVVFVSHNQPNDSLLAELKGAGPEVVAVGDVLSPRYLQVAIREGHMAARAIA</sequence>
<dbReference type="InterPro" id="IPR001155">
    <property type="entry name" value="OxRdtase_FMN_N"/>
</dbReference>
<dbReference type="SUPFAM" id="SSF51905">
    <property type="entry name" value="FAD/NAD(P)-binding domain"/>
    <property type="match status" value="1"/>
</dbReference>
<keyword evidence="9" id="KW-0411">Iron-sulfur</keyword>
<comment type="cofactor">
    <cofactor evidence="1">
        <name>FMN</name>
        <dbReference type="ChEBI" id="CHEBI:58210"/>
    </cofactor>
</comment>
<keyword evidence="6" id="KW-0479">Metal-binding</keyword>
<comment type="similarity">
    <text evidence="3">In the N-terminal section; belongs to the NADH:flavin oxidoreductase/NADH oxidase family.</text>
</comment>
<organism evidence="12 13">
    <name type="scientific">Novosphingobium marinum</name>
    <dbReference type="NCBI Taxonomy" id="1514948"/>
    <lineage>
        <taxon>Bacteria</taxon>
        <taxon>Pseudomonadati</taxon>
        <taxon>Pseudomonadota</taxon>
        <taxon>Alphaproteobacteria</taxon>
        <taxon>Sphingomonadales</taxon>
        <taxon>Sphingomonadaceae</taxon>
        <taxon>Novosphingobium</taxon>
    </lineage>
</organism>
<dbReference type="InterPro" id="IPR036188">
    <property type="entry name" value="FAD/NAD-bd_sf"/>
</dbReference>
<dbReference type="Proteomes" id="UP000522081">
    <property type="component" value="Unassembled WGS sequence"/>
</dbReference>
<keyword evidence="7" id="KW-0560">Oxidoreductase</keyword>
<evidence type="ECO:0000313" key="12">
    <source>
        <dbReference type="EMBL" id="NYH96551.1"/>
    </source>
</evidence>
<dbReference type="SUPFAM" id="SSF51971">
    <property type="entry name" value="Nucleotide-binding domain"/>
    <property type="match status" value="1"/>
</dbReference>
<keyword evidence="5" id="KW-0288">FMN</keyword>
<dbReference type="Pfam" id="PF07992">
    <property type="entry name" value="Pyr_redox_2"/>
    <property type="match status" value="1"/>
</dbReference>
<evidence type="ECO:0000256" key="5">
    <source>
        <dbReference type="ARBA" id="ARBA00022643"/>
    </source>
</evidence>
<dbReference type="GO" id="GO:0051536">
    <property type="term" value="F:iron-sulfur cluster binding"/>
    <property type="evidence" value="ECO:0007669"/>
    <property type="project" value="UniProtKB-KW"/>
</dbReference>
<dbReference type="RefSeq" id="WP_179408380.1">
    <property type="nucleotide sequence ID" value="NZ_BMGF01000005.1"/>
</dbReference>
<evidence type="ECO:0000256" key="3">
    <source>
        <dbReference type="ARBA" id="ARBA00011048"/>
    </source>
</evidence>
<name>A0A7Y9XXQ9_9SPHN</name>
<dbReference type="InterPro" id="IPR051793">
    <property type="entry name" value="NADH:flavin_oxidoreductase"/>
</dbReference>
<evidence type="ECO:0000259" key="11">
    <source>
        <dbReference type="Pfam" id="PF07992"/>
    </source>
</evidence>
<evidence type="ECO:0000256" key="6">
    <source>
        <dbReference type="ARBA" id="ARBA00022723"/>
    </source>
</evidence>
<dbReference type="PANTHER" id="PTHR42917">
    <property type="entry name" value="2,4-DIENOYL-COA REDUCTASE"/>
    <property type="match status" value="1"/>
</dbReference>
<evidence type="ECO:0000259" key="10">
    <source>
        <dbReference type="Pfam" id="PF00724"/>
    </source>
</evidence>
<feature type="domain" description="FAD/NAD(P)-binding" evidence="11">
    <location>
        <begin position="387"/>
        <end position="631"/>
    </location>
</feature>
<reference evidence="12 13" key="1">
    <citation type="submission" date="2020-07" db="EMBL/GenBank/DDBJ databases">
        <title>Genomic Encyclopedia of Type Strains, Phase IV (KMG-IV): sequencing the most valuable type-strain genomes for metagenomic binning, comparative biology and taxonomic classification.</title>
        <authorList>
            <person name="Goeker M."/>
        </authorList>
    </citation>
    <scope>NUCLEOTIDE SEQUENCE [LARGE SCALE GENOMIC DNA]</scope>
    <source>
        <strain evidence="12 13">DSM 29043</strain>
    </source>
</reference>
<evidence type="ECO:0000256" key="1">
    <source>
        <dbReference type="ARBA" id="ARBA00001917"/>
    </source>
</evidence>
<dbReference type="Gene3D" id="3.50.50.60">
    <property type="entry name" value="FAD/NAD(P)-binding domain"/>
    <property type="match status" value="1"/>
</dbReference>
<evidence type="ECO:0000256" key="7">
    <source>
        <dbReference type="ARBA" id="ARBA00023002"/>
    </source>
</evidence>
<dbReference type="GO" id="GO:0016491">
    <property type="term" value="F:oxidoreductase activity"/>
    <property type="evidence" value="ECO:0007669"/>
    <property type="project" value="UniProtKB-KW"/>
</dbReference>
<dbReference type="PRINTS" id="PR00368">
    <property type="entry name" value="FADPNR"/>
</dbReference>
<evidence type="ECO:0000256" key="8">
    <source>
        <dbReference type="ARBA" id="ARBA00023004"/>
    </source>
</evidence>
<dbReference type="AlphaFoldDB" id="A0A7Y9XXQ9"/>
<keyword evidence="8" id="KW-0408">Iron</keyword>
<dbReference type="Gene3D" id="3.20.20.70">
    <property type="entry name" value="Aldolase class I"/>
    <property type="match status" value="1"/>
</dbReference>
<dbReference type="SUPFAM" id="SSF51395">
    <property type="entry name" value="FMN-linked oxidoreductases"/>
    <property type="match status" value="1"/>
</dbReference>